<sequence>MGITLRQLRAFCAVYELKNFTRGLARGLKSRRINMAAFHHRIPSRLQLGIAAPGSAAAPMSHTPPSRHADRLASYYWSGDAMRSRSVSSTVLTGTLDLPAPPLRVHADWDREMASRLCLEPGDVEQMPLARTQARWPEYGLCLQAMRDWTGTLGLSGALAAADIALMACRGARYHHDGAQYGGAAFCNLFLSDDRGLDVHFPAAGLRIPLVRGTAMVFDTGQPHGVILRRGNGFREADFAAGMDLAQLFLTWELPIEDPNVSRALGIGFDIDAATASRLDEEQVRADGARATVDPESGLWLLER</sequence>
<dbReference type="Proteomes" id="UP000494117">
    <property type="component" value="Unassembled WGS sequence"/>
</dbReference>
<dbReference type="EMBL" id="CADILG010000029">
    <property type="protein sequence ID" value="CAB3890549.1"/>
    <property type="molecule type" value="Genomic_DNA"/>
</dbReference>
<gene>
    <name evidence="1" type="ORF">LMG26858_03706</name>
</gene>
<dbReference type="AlphaFoldDB" id="A0A6S7DYM5"/>
<evidence type="ECO:0000313" key="1">
    <source>
        <dbReference type="EMBL" id="CAB3890549.1"/>
    </source>
</evidence>
<evidence type="ECO:0000313" key="2">
    <source>
        <dbReference type="Proteomes" id="UP000494117"/>
    </source>
</evidence>
<organism evidence="1 2">
    <name type="scientific">Achromobacter anxifer</name>
    <dbReference type="NCBI Taxonomy" id="1287737"/>
    <lineage>
        <taxon>Bacteria</taxon>
        <taxon>Pseudomonadati</taxon>
        <taxon>Pseudomonadota</taxon>
        <taxon>Betaproteobacteria</taxon>
        <taxon>Burkholderiales</taxon>
        <taxon>Alcaligenaceae</taxon>
        <taxon>Achromobacter</taxon>
    </lineage>
</organism>
<proteinExistence type="predicted"/>
<protein>
    <submittedName>
        <fullName evidence="1">Uncharacterized protein</fullName>
    </submittedName>
</protein>
<accession>A0A6S7DYM5</accession>
<name>A0A6S7DYM5_9BURK</name>
<reference evidence="1 2" key="1">
    <citation type="submission" date="2020-04" db="EMBL/GenBank/DDBJ databases">
        <authorList>
            <person name="De Canck E."/>
        </authorList>
    </citation>
    <scope>NUCLEOTIDE SEQUENCE [LARGE SCALE GENOMIC DNA]</scope>
    <source>
        <strain evidence="1 2">LMG 26858</strain>
    </source>
</reference>
<keyword evidence="2" id="KW-1185">Reference proteome</keyword>